<evidence type="ECO:0000256" key="9">
    <source>
        <dbReference type="SAM" id="Phobius"/>
    </source>
</evidence>
<evidence type="ECO:0000256" key="5">
    <source>
        <dbReference type="ARBA" id="ARBA00022856"/>
    </source>
</evidence>
<keyword evidence="7 9" id="KW-1133">Transmembrane helix</keyword>
<evidence type="ECO:0000256" key="2">
    <source>
        <dbReference type="ARBA" id="ARBA00008807"/>
    </source>
</evidence>
<feature type="transmembrane region" description="Helical" evidence="9">
    <location>
        <begin position="111"/>
        <end position="129"/>
    </location>
</feature>
<evidence type="ECO:0000256" key="6">
    <source>
        <dbReference type="ARBA" id="ARBA00022927"/>
    </source>
</evidence>
<keyword evidence="6" id="KW-0653">Protein transport</keyword>
<evidence type="ECO:0000256" key="3">
    <source>
        <dbReference type="ARBA" id="ARBA00022448"/>
    </source>
</evidence>
<feature type="transmembrane region" description="Helical" evidence="9">
    <location>
        <begin position="495"/>
        <end position="515"/>
    </location>
</feature>
<protein>
    <recommendedName>
        <fullName evidence="12">OPT family small oligopeptide transporter</fullName>
    </recommendedName>
</protein>
<dbReference type="GO" id="GO:0035673">
    <property type="term" value="F:oligopeptide transmembrane transporter activity"/>
    <property type="evidence" value="ECO:0007669"/>
    <property type="project" value="InterPro"/>
</dbReference>
<keyword evidence="5" id="KW-0571">Peptide transport</keyword>
<dbReference type="PANTHER" id="PTHR22601">
    <property type="entry name" value="ISP4 LIKE PROTEIN"/>
    <property type="match status" value="1"/>
</dbReference>
<reference evidence="10 11" key="1">
    <citation type="submission" date="2023-08" db="EMBL/GenBank/DDBJ databases">
        <title>Black Yeasts Isolated from many extreme environments.</title>
        <authorList>
            <person name="Coleine C."/>
            <person name="Stajich J.E."/>
            <person name="Selbmann L."/>
        </authorList>
    </citation>
    <scope>NUCLEOTIDE SEQUENCE [LARGE SCALE GENOMIC DNA]</scope>
    <source>
        <strain evidence="10 11">CCFEE 5792</strain>
    </source>
</reference>
<dbReference type="GeneID" id="89977853"/>
<feature type="transmembrane region" description="Helical" evidence="9">
    <location>
        <begin position="183"/>
        <end position="207"/>
    </location>
</feature>
<keyword evidence="11" id="KW-1185">Reference proteome</keyword>
<comment type="caution">
    <text evidence="10">The sequence shown here is derived from an EMBL/GenBank/DDBJ whole genome shotgun (WGS) entry which is preliminary data.</text>
</comment>
<dbReference type="GO" id="GO:0015031">
    <property type="term" value="P:protein transport"/>
    <property type="evidence" value="ECO:0007669"/>
    <property type="project" value="UniProtKB-KW"/>
</dbReference>
<comment type="subcellular location">
    <subcellularLocation>
        <location evidence="1">Membrane</location>
        <topology evidence="1">Multi-pass membrane protein</topology>
    </subcellularLocation>
</comment>
<keyword evidence="3" id="KW-0813">Transport</keyword>
<feature type="transmembrane region" description="Helical" evidence="9">
    <location>
        <begin position="522"/>
        <end position="544"/>
    </location>
</feature>
<accession>A0AAV9NJ11</accession>
<feature type="transmembrane region" description="Helical" evidence="9">
    <location>
        <begin position="287"/>
        <end position="305"/>
    </location>
</feature>
<feature type="transmembrane region" description="Helical" evidence="9">
    <location>
        <begin position="433"/>
        <end position="455"/>
    </location>
</feature>
<evidence type="ECO:0000256" key="8">
    <source>
        <dbReference type="ARBA" id="ARBA00023136"/>
    </source>
</evidence>
<feature type="transmembrane region" description="Helical" evidence="9">
    <location>
        <begin position="700"/>
        <end position="717"/>
    </location>
</feature>
<feature type="transmembrane region" description="Helical" evidence="9">
    <location>
        <begin position="317"/>
        <end position="338"/>
    </location>
</feature>
<evidence type="ECO:0000256" key="4">
    <source>
        <dbReference type="ARBA" id="ARBA00022692"/>
    </source>
</evidence>
<keyword evidence="4 9" id="KW-0812">Transmembrane</keyword>
<keyword evidence="8 9" id="KW-0472">Membrane</keyword>
<dbReference type="GO" id="GO:0016020">
    <property type="term" value="C:membrane"/>
    <property type="evidence" value="ECO:0007669"/>
    <property type="project" value="UniProtKB-SubCell"/>
</dbReference>
<feature type="transmembrane region" description="Helical" evidence="9">
    <location>
        <begin position="135"/>
        <end position="158"/>
    </location>
</feature>
<feature type="transmembrane region" description="Helical" evidence="9">
    <location>
        <begin position="222"/>
        <end position="243"/>
    </location>
</feature>
<feature type="transmembrane region" description="Helical" evidence="9">
    <location>
        <begin position="359"/>
        <end position="382"/>
    </location>
</feature>
<sequence>MTQKRWIDDLDSNLGASSHQKFEAPAHMSTSMSNQGSSVGLRKLTVVIQDRQHGLPLSAQNLKESKGQALHSQTEIEAEQQLDQYYSPYTEVLAVVRSTDDPTIPVNTFRVWFLGSVLSILGTGINEFFGSRYPGIFITTSVAQLLSFPCGVAMARYLPRRRFALGRWSMTLNPGPFNQKEHILISVMANVAFGNGTAYATSIFVMLKLDMFFGERILSNSIGFRIMLTLSTQLLGYACAGIARRFLVYPPAMIWPNSLAQIALNRALHNDNGTLQVQGWRIGRRKFFAYCFTGMLIYFWLPNYLFQALSFFNWTTWIAPDNVILAIITGSLCGLGLNPWPTFDWNVVSSIMDPIMTPFISTANATFGLCISAFFIAPLLYWNNALNTAYLPVSSYYTFDNIGAIFNVSRVLNSDYTLNMAEYDTYSAPYLSAGYVIFLTASFAAIPATISYVLLHHWTELKTGMSAWIKRQHPREAHKDVHNNLMKSYPEVPEWWFGVILLISFVLGCLACSLYPTGFPIWALIFVIAFCIVLQIPLGIIYAVTNIQLYTNVLTEFIAGYALPDRPIANMIFKAFGTNVCSQSLSFSLDLKLGHYLKVPPRTMFAAQVYATTLAAFVAIGVNSWQMGNIKDLCQPTQEDNFTCPWANIFFSSAVIWGVVGPKRLFGPGGTYNNLQWAFLVGAILPLPSWFITRRYPKSFVRFIHIPVILFGCMALVPYNFSFIWPAFIFGFIFNFYIKRRHLAWWQKYAYVLTTSFRGAIAIAAIIIFLTVQLREAPVKWWGNDVSFAGVDGGGEDAPRCVLRTLTGDERMAGS</sequence>
<comment type="similarity">
    <text evidence="2">Belongs to the oligopeptide OPT transporter family.</text>
</comment>
<dbReference type="AlphaFoldDB" id="A0AAV9NJ11"/>
<dbReference type="NCBIfam" id="TIGR00728">
    <property type="entry name" value="OPT_sfam"/>
    <property type="match status" value="1"/>
</dbReference>
<dbReference type="InterPro" id="IPR004813">
    <property type="entry name" value="OPT"/>
</dbReference>
<dbReference type="RefSeq" id="XP_064709633.1">
    <property type="nucleotide sequence ID" value="XM_064853234.1"/>
</dbReference>
<evidence type="ECO:0000313" key="11">
    <source>
        <dbReference type="Proteomes" id="UP001358417"/>
    </source>
</evidence>
<name>A0AAV9NJ11_9EURO</name>
<evidence type="ECO:0000256" key="1">
    <source>
        <dbReference type="ARBA" id="ARBA00004141"/>
    </source>
</evidence>
<dbReference type="NCBIfam" id="TIGR00727">
    <property type="entry name" value="ISP4_OPT"/>
    <property type="match status" value="1"/>
</dbReference>
<dbReference type="Pfam" id="PF03169">
    <property type="entry name" value="OPT"/>
    <property type="match status" value="1"/>
</dbReference>
<evidence type="ECO:0000256" key="7">
    <source>
        <dbReference type="ARBA" id="ARBA00022989"/>
    </source>
</evidence>
<proteinExistence type="inferred from homology"/>
<gene>
    <name evidence="10" type="ORF">LTR84_009695</name>
</gene>
<evidence type="ECO:0000313" key="10">
    <source>
        <dbReference type="EMBL" id="KAK5059812.1"/>
    </source>
</evidence>
<organism evidence="10 11">
    <name type="scientific">Exophiala bonariae</name>
    <dbReference type="NCBI Taxonomy" id="1690606"/>
    <lineage>
        <taxon>Eukaryota</taxon>
        <taxon>Fungi</taxon>
        <taxon>Dikarya</taxon>
        <taxon>Ascomycota</taxon>
        <taxon>Pezizomycotina</taxon>
        <taxon>Eurotiomycetes</taxon>
        <taxon>Chaetothyriomycetidae</taxon>
        <taxon>Chaetothyriales</taxon>
        <taxon>Herpotrichiellaceae</taxon>
        <taxon>Exophiala</taxon>
    </lineage>
</organism>
<evidence type="ECO:0008006" key="12">
    <source>
        <dbReference type="Google" id="ProtNLM"/>
    </source>
</evidence>
<feature type="transmembrane region" description="Helical" evidence="9">
    <location>
        <begin position="675"/>
        <end position="693"/>
    </location>
</feature>
<feature type="transmembrane region" description="Helical" evidence="9">
    <location>
        <begin position="750"/>
        <end position="772"/>
    </location>
</feature>
<feature type="transmembrane region" description="Helical" evidence="9">
    <location>
        <begin position="603"/>
        <end position="622"/>
    </location>
</feature>
<dbReference type="InterPro" id="IPR004648">
    <property type="entry name" value="Oligpept_transpt"/>
</dbReference>
<dbReference type="EMBL" id="JAVRRD010000004">
    <property type="protein sequence ID" value="KAK5059812.1"/>
    <property type="molecule type" value="Genomic_DNA"/>
</dbReference>
<feature type="transmembrane region" description="Helical" evidence="9">
    <location>
        <begin position="642"/>
        <end position="660"/>
    </location>
</feature>
<dbReference type="Proteomes" id="UP001358417">
    <property type="component" value="Unassembled WGS sequence"/>
</dbReference>